<evidence type="ECO:0008006" key="3">
    <source>
        <dbReference type="Google" id="ProtNLM"/>
    </source>
</evidence>
<comment type="caution">
    <text evidence="1">The sequence shown here is derived from an EMBL/GenBank/DDBJ whole genome shotgun (WGS) entry which is preliminary data.</text>
</comment>
<dbReference type="Proteomes" id="UP001210720">
    <property type="component" value="Unassembled WGS sequence"/>
</dbReference>
<gene>
    <name evidence="1" type="ORF">PFY00_09515</name>
</gene>
<evidence type="ECO:0000313" key="2">
    <source>
        <dbReference type="Proteomes" id="UP001210720"/>
    </source>
</evidence>
<accession>A0ABT4XT02</accession>
<dbReference type="EMBL" id="JAQIOY010000003">
    <property type="protein sequence ID" value="MDA7424963.1"/>
    <property type="molecule type" value="Genomic_DNA"/>
</dbReference>
<proteinExistence type="predicted"/>
<keyword evidence="2" id="KW-1185">Reference proteome</keyword>
<protein>
    <recommendedName>
        <fullName evidence="3">DUF2125 domain-containing protein</fullName>
    </recommendedName>
</protein>
<name>A0ABT4XT02_9RHOB</name>
<reference evidence="1 2" key="1">
    <citation type="submission" date="2023-01" db="EMBL/GenBank/DDBJ databases">
        <title>Thalassococcus onchidii sp. nov., isolated from a marine invertebrate from the South China Sea.</title>
        <authorList>
            <person name="Xu S."/>
            <person name="Liu Z."/>
            <person name="Xu Y."/>
        </authorList>
    </citation>
    <scope>NUCLEOTIDE SEQUENCE [LARGE SCALE GENOMIC DNA]</scope>
    <source>
        <strain evidence="1 2">KCTC 32084</strain>
    </source>
</reference>
<organism evidence="1 2">
    <name type="scientific">Thalassococcus lentus</name>
    <dbReference type="NCBI Taxonomy" id="1210524"/>
    <lineage>
        <taxon>Bacteria</taxon>
        <taxon>Pseudomonadati</taxon>
        <taxon>Pseudomonadota</taxon>
        <taxon>Alphaproteobacteria</taxon>
        <taxon>Rhodobacterales</taxon>
        <taxon>Roseobacteraceae</taxon>
        <taxon>Thalassococcus</taxon>
    </lineage>
</organism>
<evidence type="ECO:0000313" key="1">
    <source>
        <dbReference type="EMBL" id="MDA7424963.1"/>
    </source>
</evidence>
<sequence>MAKLHPSVAAGWLLSVYATTVSAETLARELRSDAIDTALAEQIDFRSIVFEPCLAKPTCAFGALTVTAEREVSNGVWEPALIYWDPVDGFGVMGGQQNDEIDIDERLVVQFTATQQFTGIWMSDLFIGEETHYQNWPESSDDVEIADLAILDGTRVAQSKRINGIFKLPSEPFNEQFSDLFTEDGDLLNRVIFEEGDVKILVPDAELNSVVMSLDRVAPAKESIFLNLESEQIELDEIIGSATDIPVFPVGSDNAARILEIREDQQALLNIIQRARAERELGEVSNGELGWYPTDAITGDRIEFTAGYRTSSDYSVAGIMLAQPTKIAGLEK</sequence>
<dbReference type="RefSeq" id="WP_271432322.1">
    <property type="nucleotide sequence ID" value="NZ_JAQIOY010000003.1"/>
</dbReference>